<dbReference type="EMBL" id="QSLN01000083">
    <property type="protein sequence ID" value="RDV79751.1"/>
    <property type="molecule type" value="Genomic_DNA"/>
</dbReference>
<comment type="similarity">
    <text evidence="1">Belongs to the UPF0236 family.</text>
</comment>
<organism evidence="2 3">
    <name type="scientific">Ammonifex thiophilus</name>
    <dbReference type="NCBI Taxonomy" id="444093"/>
    <lineage>
        <taxon>Bacteria</taxon>
        <taxon>Bacillati</taxon>
        <taxon>Bacillota</taxon>
        <taxon>Clostridia</taxon>
        <taxon>Thermoanaerobacterales</taxon>
        <taxon>Thermoanaerobacteraceae</taxon>
        <taxon>Ammonifex</taxon>
    </lineage>
</organism>
<evidence type="ECO:0000313" key="2">
    <source>
        <dbReference type="EMBL" id="RDV79751.1"/>
    </source>
</evidence>
<dbReference type="AlphaFoldDB" id="A0A3D8P0G5"/>
<keyword evidence="3" id="KW-1185">Reference proteome</keyword>
<feature type="non-terminal residue" evidence="2">
    <location>
        <position position="1"/>
    </location>
</feature>
<evidence type="ECO:0000256" key="1">
    <source>
        <dbReference type="ARBA" id="ARBA00006539"/>
    </source>
</evidence>
<protein>
    <submittedName>
        <fullName evidence="2">ISLre2 family transposase</fullName>
    </submittedName>
</protein>
<gene>
    <name evidence="2" type="ORF">DXX99_11180</name>
</gene>
<sequence>YLPRLVYIHEGKEEVGKGRFKLKRPYYLGGIYPDTDELWLDVLTYIEEHYELHDVERIYLCGDGDRWIKRGLEFLPKSVFVLDLFHLDK</sequence>
<dbReference type="InterPro" id="IPR009620">
    <property type="entry name" value="UPF0236"/>
</dbReference>
<dbReference type="RefSeq" id="WP_205664720.1">
    <property type="nucleotide sequence ID" value="NZ_QSLN01000083.1"/>
</dbReference>
<accession>A0A3D8P0G5</accession>
<reference evidence="2 3" key="1">
    <citation type="submission" date="2018-08" db="EMBL/GenBank/DDBJ databases">
        <title>Form III RuBisCO-mediated autotrophy in Thermodesulfobium bacteria.</title>
        <authorList>
            <person name="Toshchakov S.V."/>
            <person name="Kublanov I.V."/>
            <person name="Frolov E."/>
            <person name="Bonch-Osmolovskaya E.A."/>
            <person name="Tourova T.P."/>
            <person name="Chernych N.A."/>
            <person name="Lebedinsky A.V."/>
        </authorList>
    </citation>
    <scope>NUCLEOTIDE SEQUENCE [LARGE SCALE GENOMIC DNA]</scope>
    <source>
        <strain evidence="2 3">SR</strain>
    </source>
</reference>
<dbReference type="Proteomes" id="UP000256329">
    <property type="component" value="Unassembled WGS sequence"/>
</dbReference>
<proteinExistence type="inferred from homology"/>
<dbReference type="Pfam" id="PF06782">
    <property type="entry name" value="UPF0236"/>
    <property type="match status" value="1"/>
</dbReference>
<name>A0A3D8P0G5_9THEO</name>
<feature type="non-terminal residue" evidence="2">
    <location>
        <position position="89"/>
    </location>
</feature>
<evidence type="ECO:0000313" key="3">
    <source>
        <dbReference type="Proteomes" id="UP000256329"/>
    </source>
</evidence>
<comment type="caution">
    <text evidence="2">The sequence shown here is derived from an EMBL/GenBank/DDBJ whole genome shotgun (WGS) entry which is preliminary data.</text>
</comment>